<dbReference type="Proteomes" id="UP001305647">
    <property type="component" value="Unassembled WGS sequence"/>
</dbReference>
<dbReference type="EMBL" id="MU863625">
    <property type="protein sequence ID" value="KAK4105944.1"/>
    <property type="molecule type" value="Genomic_DNA"/>
</dbReference>
<comment type="caution">
    <text evidence="1">The sequence shown here is derived from an EMBL/GenBank/DDBJ whole genome shotgun (WGS) entry which is preliminary data.</text>
</comment>
<name>A0AAN6T6J9_9PEZI</name>
<gene>
    <name evidence="1" type="ORF">N658DRAFT_504001</name>
</gene>
<evidence type="ECO:0000313" key="2">
    <source>
        <dbReference type="Proteomes" id="UP001305647"/>
    </source>
</evidence>
<dbReference type="AlphaFoldDB" id="A0AAN6T6J9"/>
<sequence length="139" mass="16038">MVLKRQKICQVLGLNSWTAVIAWQDEVVSAAFVELIRDYLAPFAARGERNPPGDTKLHYEHFIVDAIAMDRLSARQFPQKRHLTTMEWAQHLVKLFANMYELTEAICHNYWKTAETEMWPSDDSDVPYTDGEDVPGARL</sequence>
<reference evidence="1" key="2">
    <citation type="submission" date="2023-05" db="EMBL/GenBank/DDBJ databases">
        <authorList>
            <consortium name="Lawrence Berkeley National Laboratory"/>
            <person name="Steindorff A."/>
            <person name="Hensen N."/>
            <person name="Bonometti L."/>
            <person name="Westerberg I."/>
            <person name="Brannstrom I.O."/>
            <person name="Guillou S."/>
            <person name="Cros-Aarteil S."/>
            <person name="Calhoun S."/>
            <person name="Haridas S."/>
            <person name="Kuo A."/>
            <person name="Mondo S."/>
            <person name="Pangilinan J."/>
            <person name="Riley R."/>
            <person name="Labutti K."/>
            <person name="Andreopoulos B."/>
            <person name="Lipzen A."/>
            <person name="Chen C."/>
            <person name="Yanf M."/>
            <person name="Daum C."/>
            <person name="Ng V."/>
            <person name="Clum A."/>
            <person name="Ohm R."/>
            <person name="Martin F."/>
            <person name="Silar P."/>
            <person name="Natvig D."/>
            <person name="Lalanne C."/>
            <person name="Gautier V."/>
            <person name="Ament-Velasquez S.L."/>
            <person name="Kruys A."/>
            <person name="Hutchinson M.I."/>
            <person name="Powell A.J."/>
            <person name="Barry K."/>
            <person name="Miller A.N."/>
            <person name="Grigoriev I.V."/>
            <person name="Debuchy R."/>
            <person name="Gladieux P."/>
            <person name="Thoren M.H."/>
            <person name="Johannesson H."/>
        </authorList>
    </citation>
    <scope>NUCLEOTIDE SEQUENCE</scope>
    <source>
        <strain evidence="1">CBS 757.83</strain>
    </source>
</reference>
<proteinExistence type="predicted"/>
<protein>
    <submittedName>
        <fullName evidence="1">Uncharacterized protein</fullName>
    </submittedName>
</protein>
<accession>A0AAN6T6J9</accession>
<reference evidence="1" key="1">
    <citation type="journal article" date="2023" name="Mol. Phylogenet. Evol.">
        <title>Genome-scale phylogeny and comparative genomics of the fungal order Sordariales.</title>
        <authorList>
            <person name="Hensen N."/>
            <person name="Bonometti L."/>
            <person name="Westerberg I."/>
            <person name="Brannstrom I.O."/>
            <person name="Guillou S."/>
            <person name="Cros-Aarteil S."/>
            <person name="Calhoun S."/>
            <person name="Haridas S."/>
            <person name="Kuo A."/>
            <person name="Mondo S."/>
            <person name="Pangilinan J."/>
            <person name="Riley R."/>
            <person name="LaButti K."/>
            <person name="Andreopoulos B."/>
            <person name="Lipzen A."/>
            <person name="Chen C."/>
            <person name="Yan M."/>
            <person name="Daum C."/>
            <person name="Ng V."/>
            <person name="Clum A."/>
            <person name="Steindorff A."/>
            <person name="Ohm R.A."/>
            <person name="Martin F."/>
            <person name="Silar P."/>
            <person name="Natvig D.O."/>
            <person name="Lalanne C."/>
            <person name="Gautier V."/>
            <person name="Ament-Velasquez S.L."/>
            <person name="Kruys A."/>
            <person name="Hutchinson M.I."/>
            <person name="Powell A.J."/>
            <person name="Barry K."/>
            <person name="Miller A.N."/>
            <person name="Grigoriev I.V."/>
            <person name="Debuchy R."/>
            <person name="Gladieux P."/>
            <person name="Hiltunen Thoren M."/>
            <person name="Johannesson H."/>
        </authorList>
    </citation>
    <scope>NUCLEOTIDE SEQUENCE</scope>
    <source>
        <strain evidence="1">CBS 757.83</strain>
    </source>
</reference>
<evidence type="ECO:0000313" key="1">
    <source>
        <dbReference type="EMBL" id="KAK4105944.1"/>
    </source>
</evidence>
<organism evidence="1 2">
    <name type="scientific">Parathielavia hyrcaniae</name>
    <dbReference type="NCBI Taxonomy" id="113614"/>
    <lineage>
        <taxon>Eukaryota</taxon>
        <taxon>Fungi</taxon>
        <taxon>Dikarya</taxon>
        <taxon>Ascomycota</taxon>
        <taxon>Pezizomycotina</taxon>
        <taxon>Sordariomycetes</taxon>
        <taxon>Sordariomycetidae</taxon>
        <taxon>Sordariales</taxon>
        <taxon>Chaetomiaceae</taxon>
        <taxon>Parathielavia</taxon>
    </lineage>
</organism>
<keyword evidence="2" id="KW-1185">Reference proteome</keyword>